<dbReference type="Gene3D" id="1.20.1280.50">
    <property type="match status" value="1"/>
</dbReference>
<dbReference type="PANTHER" id="PTHR44259">
    <property type="entry name" value="OS07G0183000 PROTEIN-RELATED"/>
    <property type="match status" value="1"/>
</dbReference>
<keyword evidence="3" id="KW-1185">Reference proteome</keyword>
<evidence type="ECO:0000313" key="3">
    <source>
        <dbReference type="Proteomes" id="UP001311915"/>
    </source>
</evidence>
<dbReference type="AlphaFoldDB" id="A0AAV9MFR0"/>
<feature type="domain" description="F-box" evidence="1">
    <location>
        <begin position="11"/>
        <end position="52"/>
    </location>
</feature>
<proteinExistence type="predicted"/>
<dbReference type="Pfam" id="PF00646">
    <property type="entry name" value="F-box"/>
    <property type="match status" value="1"/>
</dbReference>
<sequence>MAQKMPDWSKVPLDLLVSIGRCLNLIEDYLNFGCVCKSWHSLATKNNFNNDLSRAPWLLLAEEEDNEVRKFFSLYNDMILNKRIPKVRRKRCLESMGWLVTGRRRG</sequence>
<dbReference type="InterPro" id="IPR001810">
    <property type="entry name" value="F-box_dom"/>
</dbReference>
<dbReference type="PANTHER" id="PTHR44259:SF66">
    <property type="entry name" value="F-BOX DOMAIN-CONTAINING PROTEIN"/>
    <property type="match status" value="1"/>
</dbReference>
<reference evidence="2 3" key="1">
    <citation type="submission" date="2023-10" db="EMBL/GenBank/DDBJ databases">
        <title>Genome-Wide Identification Analysis in wild type Solanum Pinnatisectum Reveals Some Genes Defensing Phytophthora Infestans.</title>
        <authorList>
            <person name="Sun C."/>
        </authorList>
    </citation>
    <scope>NUCLEOTIDE SEQUENCE [LARGE SCALE GENOMIC DNA]</scope>
    <source>
        <strain evidence="2">LQN</strain>
        <tissue evidence="2">Leaf</tissue>
    </source>
</reference>
<gene>
    <name evidence="2" type="ORF">R3W88_009798</name>
</gene>
<name>A0AAV9MFR0_9SOLN</name>
<dbReference type="Proteomes" id="UP001311915">
    <property type="component" value="Unassembled WGS sequence"/>
</dbReference>
<evidence type="ECO:0000313" key="2">
    <source>
        <dbReference type="EMBL" id="KAK4735537.1"/>
    </source>
</evidence>
<evidence type="ECO:0000259" key="1">
    <source>
        <dbReference type="SMART" id="SM00256"/>
    </source>
</evidence>
<dbReference type="InterPro" id="IPR050942">
    <property type="entry name" value="F-box_BR-signaling"/>
</dbReference>
<protein>
    <recommendedName>
        <fullName evidence="1">F-box domain-containing protein</fullName>
    </recommendedName>
</protein>
<dbReference type="InterPro" id="IPR036047">
    <property type="entry name" value="F-box-like_dom_sf"/>
</dbReference>
<organism evidence="2 3">
    <name type="scientific">Solanum pinnatisectum</name>
    <name type="common">tansyleaf nightshade</name>
    <dbReference type="NCBI Taxonomy" id="50273"/>
    <lineage>
        <taxon>Eukaryota</taxon>
        <taxon>Viridiplantae</taxon>
        <taxon>Streptophyta</taxon>
        <taxon>Embryophyta</taxon>
        <taxon>Tracheophyta</taxon>
        <taxon>Spermatophyta</taxon>
        <taxon>Magnoliopsida</taxon>
        <taxon>eudicotyledons</taxon>
        <taxon>Gunneridae</taxon>
        <taxon>Pentapetalae</taxon>
        <taxon>asterids</taxon>
        <taxon>lamiids</taxon>
        <taxon>Solanales</taxon>
        <taxon>Solanaceae</taxon>
        <taxon>Solanoideae</taxon>
        <taxon>Solaneae</taxon>
        <taxon>Solanum</taxon>
    </lineage>
</organism>
<comment type="caution">
    <text evidence="2">The sequence shown here is derived from an EMBL/GenBank/DDBJ whole genome shotgun (WGS) entry which is preliminary data.</text>
</comment>
<accession>A0AAV9MFR0</accession>
<dbReference type="SMART" id="SM00256">
    <property type="entry name" value="FBOX"/>
    <property type="match status" value="1"/>
</dbReference>
<dbReference type="EMBL" id="JAWPEI010000002">
    <property type="protein sequence ID" value="KAK4735537.1"/>
    <property type="molecule type" value="Genomic_DNA"/>
</dbReference>
<dbReference type="SUPFAM" id="SSF81383">
    <property type="entry name" value="F-box domain"/>
    <property type="match status" value="1"/>
</dbReference>